<keyword evidence="1" id="KW-0597">Phosphoprotein</keyword>
<dbReference type="EMBL" id="REGN01004089">
    <property type="protein sequence ID" value="RNA19179.1"/>
    <property type="molecule type" value="Genomic_DNA"/>
</dbReference>
<keyword evidence="2" id="KW-0677">Repeat</keyword>
<reference evidence="6 7" key="1">
    <citation type="journal article" date="2018" name="Sci. Rep.">
        <title>Genomic signatures of local adaptation to the degree of environmental predictability in rotifers.</title>
        <authorList>
            <person name="Franch-Gras L."/>
            <person name="Hahn C."/>
            <person name="Garcia-Roger E.M."/>
            <person name="Carmona M.J."/>
            <person name="Serra M."/>
            <person name="Gomez A."/>
        </authorList>
    </citation>
    <scope>NUCLEOTIDE SEQUENCE [LARGE SCALE GENOMIC DNA]</scope>
    <source>
        <strain evidence="6">HYR1</strain>
    </source>
</reference>
<dbReference type="InterPro" id="IPR035979">
    <property type="entry name" value="RBD_domain_sf"/>
</dbReference>
<sequence>MYVGSLHPNISEEMLQAIFEPFGLIDAILLARDDFGRSKGYGFIQFASADDGKKAMEQLNNFELVQKPIKVSLYVEANDKSLYPGMVNHMITNLDNDELDRTGVNLGPSGKLALMAKLAEGTGLQVPQQTMDALSANGGNGSAPGAPVATQCFLLSNMFDLQEETRKDGTWVQDITDDVITECSKYGGIVHIHVDTESPDGNIYIKCPTIAVATAAMAALNGRFFAGKVIKANYIPISAYHMRFGDAVNCTELLEPSQ</sequence>
<dbReference type="Pfam" id="PF00076">
    <property type="entry name" value="RRM_1"/>
    <property type="match status" value="1"/>
</dbReference>
<dbReference type="Gene3D" id="3.30.70.330">
    <property type="match status" value="2"/>
</dbReference>
<dbReference type="GO" id="GO:0005634">
    <property type="term" value="C:nucleus"/>
    <property type="evidence" value="ECO:0007669"/>
    <property type="project" value="InterPro"/>
</dbReference>
<evidence type="ECO:0000313" key="6">
    <source>
        <dbReference type="EMBL" id="RNA19179.1"/>
    </source>
</evidence>
<dbReference type="InterPro" id="IPR029123">
    <property type="entry name" value="RBM39_linker"/>
</dbReference>
<evidence type="ECO:0000256" key="4">
    <source>
        <dbReference type="PROSITE-ProRule" id="PRU00176"/>
    </source>
</evidence>
<dbReference type="SMART" id="SM00360">
    <property type="entry name" value="RRM"/>
    <property type="match status" value="2"/>
</dbReference>
<dbReference type="InterPro" id="IPR006509">
    <property type="entry name" value="RBM39_SF"/>
</dbReference>
<dbReference type="PANTHER" id="PTHR48036">
    <property type="entry name" value="SPLICING FACTOR (PAD-1), PUTATIVE (AFU_ORTHOLOGUE AFUA_1G15810)-RELATED"/>
    <property type="match status" value="1"/>
</dbReference>
<keyword evidence="3 4" id="KW-0694">RNA-binding</keyword>
<dbReference type="InterPro" id="IPR012677">
    <property type="entry name" value="Nucleotide-bd_a/b_plait_sf"/>
</dbReference>
<dbReference type="CDD" id="cd12285">
    <property type="entry name" value="RRM3_RBM39_like"/>
    <property type="match status" value="1"/>
</dbReference>
<comment type="caution">
    <text evidence="6">The sequence shown here is derived from an EMBL/GenBank/DDBJ whole genome shotgun (WGS) entry which is preliminary data.</text>
</comment>
<dbReference type="SUPFAM" id="SSF54928">
    <property type="entry name" value="RNA-binding domain, RBD"/>
    <property type="match status" value="1"/>
</dbReference>
<name>A0A3M7R6V1_BRAPC</name>
<gene>
    <name evidence="6" type="ORF">BpHYR1_051766</name>
</gene>
<dbReference type="OrthoDB" id="8123449at2759"/>
<organism evidence="6 7">
    <name type="scientific">Brachionus plicatilis</name>
    <name type="common">Marine rotifer</name>
    <name type="synonym">Brachionus muelleri</name>
    <dbReference type="NCBI Taxonomy" id="10195"/>
    <lineage>
        <taxon>Eukaryota</taxon>
        <taxon>Metazoa</taxon>
        <taxon>Spiralia</taxon>
        <taxon>Gnathifera</taxon>
        <taxon>Rotifera</taxon>
        <taxon>Eurotatoria</taxon>
        <taxon>Monogononta</taxon>
        <taxon>Pseudotrocha</taxon>
        <taxon>Ploima</taxon>
        <taxon>Brachionidae</taxon>
        <taxon>Brachionus</taxon>
    </lineage>
</organism>
<dbReference type="PROSITE" id="PS50102">
    <property type="entry name" value="RRM"/>
    <property type="match status" value="1"/>
</dbReference>
<evidence type="ECO:0000259" key="5">
    <source>
        <dbReference type="PROSITE" id="PS50102"/>
    </source>
</evidence>
<dbReference type="GO" id="GO:0003723">
    <property type="term" value="F:RNA binding"/>
    <property type="evidence" value="ECO:0007669"/>
    <property type="project" value="UniProtKB-UniRule"/>
</dbReference>
<dbReference type="GO" id="GO:0006397">
    <property type="term" value="P:mRNA processing"/>
    <property type="evidence" value="ECO:0007669"/>
    <property type="project" value="InterPro"/>
</dbReference>
<evidence type="ECO:0000256" key="3">
    <source>
        <dbReference type="ARBA" id="ARBA00022884"/>
    </source>
</evidence>
<keyword evidence="7" id="KW-1185">Reference proteome</keyword>
<dbReference type="Proteomes" id="UP000276133">
    <property type="component" value="Unassembled WGS sequence"/>
</dbReference>
<dbReference type="Pfam" id="PF15519">
    <property type="entry name" value="RBM39linker"/>
    <property type="match status" value="1"/>
</dbReference>
<feature type="domain" description="RRM" evidence="5">
    <location>
        <begin position="1"/>
        <end position="76"/>
    </location>
</feature>
<accession>A0A3M7R6V1</accession>
<evidence type="ECO:0000256" key="1">
    <source>
        <dbReference type="ARBA" id="ARBA00022553"/>
    </source>
</evidence>
<evidence type="ECO:0000313" key="7">
    <source>
        <dbReference type="Proteomes" id="UP000276133"/>
    </source>
</evidence>
<evidence type="ECO:0000256" key="2">
    <source>
        <dbReference type="ARBA" id="ARBA00022737"/>
    </source>
</evidence>
<dbReference type="InterPro" id="IPR000504">
    <property type="entry name" value="RRM_dom"/>
</dbReference>
<dbReference type="AlphaFoldDB" id="A0A3M7R6V1"/>
<proteinExistence type="predicted"/>
<protein>
    <submittedName>
        <fullName evidence="6">RNA-binding 39 isoform X2</fullName>
    </submittedName>
</protein>
<dbReference type="STRING" id="10195.A0A3M7R6V1"/>